<dbReference type="InterPro" id="IPR004183">
    <property type="entry name" value="Xdiol_dOase_suB"/>
</dbReference>
<organism evidence="2 3">
    <name type="scientific">Sphingomonas kyeonggiensis</name>
    <dbReference type="NCBI Taxonomy" id="1268553"/>
    <lineage>
        <taxon>Bacteria</taxon>
        <taxon>Pseudomonadati</taxon>
        <taxon>Pseudomonadota</taxon>
        <taxon>Alphaproteobacteria</taxon>
        <taxon>Sphingomonadales</taxon>
        <taxon>Sphingomonadaceae</taxon>
        <taxon>Sphingomonas</taxon>
    </lineage>
</organism>
<proteinExistence type="predicted"/>
<dbReference type="Proteomes" id="UP000575241">
    <property type="component" value="Unassembled WGS sequence"/>
</dbReference>
<dbReference type="GO" id="GO:0008198">
    <property type="term" value="F:ferrous iron binding"/>
    <property type="evidence" value="ECO:0007669"/>
    <property type="project" value="InterPro"/>
</dbReference>
<dbReference type="CDD" id="cd07366">
    <property type="entry name" value="3MGA_Dioxygenase"/>
    <property type="match status" value="1"/>
</dbReference>
<dbReference type="GO" id="GO:0016702">
    <property type="term" value="F:oxidoreductase activity, acting on single donors with incorporation of molecular oxygen, incorporation of two atoms of oxygen"/>
    <property type="evidence" value="ECO:0007669"/>
    <property type="project" value="UniProtKB-ARBA"/>
</dbReference>
<dbReference type="SUPFAM" id="SSF53213">
    <property type="entry name" value="LigB-like"/>
    <property type="match status" value="1"/>
</dbReference>
<dbReference type="EMBL" id="JACHLN010000002">
    <property type="protein sequence ID" value="MBB4839207.1"/>
    <property type="molecule type" value="Genomic_DNA"/>
</dbReference>
<feature type="domain" description="Extradiol ring-cleavage dioxygenase class III enzyme subunit B" evidence="1">
    <location>
        <begin position="72"/>
        <end position="296"/>
    </location>
</feature>
<evidence type="ECO:0000313" key="2">
    <source>
        <dbReference type="EMBL" id="MBB4839207.1"/>
    </source>
</evidence>
<protein>
    <recommendedName>
        <fullName evidence="1">Extradiol ring-cleavage dioxygenase class III enzyme subunit B domain-containing protein</fullName>
    </recommendedName>
</protein>
<gene>
    <name evidence="2" type="ORF">HNP52_002276</name>
</gene>
<evidence type="ECO:0000259" key="1">
    <source>
        <dbReference type="Pfam" id="PF02900"/>
    </source>
</evidence>
<dbReference type="Gene3D" id="3.40.830.10">
    <property type="entry name" value="LigB-like"/>
    <property type="match status" value="1"/>
</dbReference>
<keyword evidence="3" id="KW-1185">Reference proteome</keyword>
<dbReference type="InterPro" id="IPR034938">
    <property type="entry name" value="3MGA_Dioxygenase"/>
</dbReference>
<dbReference type="AlphaFoldDB" id="A0A7W7NSS4"/>
<name>A0A7W7NSS4_9SPHN</name>
<dbReference type="Pfam" id="PF02900">
    <property type="entry name" value="LigB"/>
    <property type="match status" value="1"/>
</dbReference>
<accession>A0A7W7NSS4</accession>
<evidence type="ECO:0000313" key="3">
    <source>
        <dbReference type="Proteomes" id="UP000575241"/>
    </source>
</evidence>
<dbReference type="RefSeq" id="WP_184166910.1">
    <property type="nucleotide sequence ID" value="NZ_JACHLN010000002.1"/>
</dbReference>
<sequence>MAKIVFGMCVPHSGMLGQAPEDWLNNGERDRKNPELWYRNRTWSYPELEAERKAAFEPFLTIEERTERAGRCRKALDEMAEAYKRAAPDVVIVLGKDQKEIWPDQSPSITVYTGEEVHNGPPQRPVYAPDHHVVHQAYPQLATYLIETFQEQGFDLNDLQAWPQNTWMASRQGYAPDYPVVPHAYSFVYHQIMGDQVPRHVPVLFNLFYPPTQPSMARCIQFGRVLRDAIEAWPEDVRVAVIASGGLSHFVNDEEFDRRVMGMLASYDYDGLAAIPNGYYQSGTSEVKIYSIVMMALQHTGAEMTLVDYIPCWRTAAGTGEGMGFMYWDPAVTAASKKEAA</sequence>
<comment type="caution">
    <text evidence="2">The sequence shown here is derived from an EMBL/GenBank/DDBJ whole genome shotgun (WGS) entry which is preliminary data.</text>
</comment>
<reference evidence="2 3" key="1">
    <citation type="submission" date="2020-08" db="EMBL/GenBank/DDBJ databases">
        <title>Functional genomics of gut bacteria from endangered species of beetles.</title>
        <authorList>
            <person name="Carlos-Shanley C."/>
        </authorList>
    </citation>
    <scope>NUCLEOTIDE SEQUENCE [LARGE SCALE GENOMIC DNA]</scope>
    <source>
        <strain evidence="2 3">S00224</strain>
    </source>
</reference>